<dbReference type="AlphaFoldDB" id="A0A8X8XDQ1"/>
<dbReference type="CDD" id="cd06257">
    <property type="entry name" value="DnaJ"/>
    <property type="match status" value="1"/>
</dbReference>
<proteinExistence type="predicted"/>
<accession>A0A8X8XDQ1</accession>
<reference evidence="2" key="2">
    <citation type="submission" date="2020-08" db="EMBL/GenBank/DDBJ databases">
        <title>Plant Genome Project.</title>
        <authorList>
            <person name="Zhang R.-G."/>
        </authorList>
    </citation>
    <scope>NUCLEOTIDE SEQUENCE</scope>
    <source>
        <strain evidence="2">Huo1</strain>
        <tissue evidence="2">Leaf</tissue>
    </source>
</reference>
<protein>
    <recommendedName>
        <fullName evidence="1">J domain-containing protein</fullName>
    </recommendedName>
</protein>
<name>A0A8X8XDQ1_SALSN</name>
<dbReference type="PRINTS" id="PR00625">
    <property type="entry name" value="JDOMAIN"/>
</dbReference>
<reference evidence="2" key="1">
    <citation type="submission" date="2018-01" db="EMBL/GenBank/DDBJ databases">
        <authorList>
            <person name="Mao J.F."/>
        </authorList>
    </citation>
    <scope>NUCLEOTIDE SEQUENCE</scope>
    <source>
        <strain evidence="2">Huo1</strain>
        <tissue evidence="2">Leaf</tissue>
    </source>
</reference>
<dbReference type="PANTHER" id="PTHR45432:SF2">
    <property type="entry name" value="CHAPERONE PROTEIN DNAJ 11, CHLOROPLASTIC"/>
    <property type="match status" value="1"/>
</dbReference>
<comment type="caution">
    <text evidence="2">The sequence shown here is derived from an EMBL/GenBank/DDBJ whole genome shotgun (WGS) entry which is preliminary data.</text>
</comment>
<gene>
    <name evidence="2" type="ORF">SASPL_129769</name>
</gene>
<dbReference type="InterPro" id="IPR001623">
    <property type="entry name" value="DnaJ_domain"/>
</dbReference>
<dbReference type="SMART" id="SM00271">
    <property type="entry name" value="DnaJ"/>
    <property type="match status" value="1"/>
</dbReference>
<evidence type="ECO:0000259" key="1">
    <source>
        <dbReference type="PROSITE" id="PS50076"/>
    </source>
</evidence>
<dbReference type="PROSITE" id="PS50076">
    <property type="entry name" value="DNAJ_2"/>
    <property type="match status" value="1"/>
</dbReference>
<sequence>MSVRAEVAVDRRSLYEVLRVKRNASPVEIKTAYHTLAKLHHPDARARLTESSIAMSADGGHFIEIHNAYATLSDPNARAELGDSTSFEPAIPKQFAMSWYVYDSYHRCFDDPRDNKYTFERRRKALHSQPAPSENRERIELARFCLIMN</sequence>
<dbReference type="EMBL" id="PNBA02000010">
    <property type="protein sequence ID" value="KAG6411685.1"/>
    <property type="molecule type" value="Genomic_DNA"/>
</dbReference>
<feature type="domain" description="J" evidence="1">
    <location>
        <begin position="13"/>
        <end position="85"/>
    </location>
</feature>
<organism evidence="2">
    <name type="scientific">Salvia splendens</name>
    <name type="common">Scarlet sage</name>
    <dbReference type="NCBI Taxonomy" id="180675"/>
    <lineage>
        <taxon>Eukaryota</taxon>
        <taxon>Viridiplantae</taxon>
        <taxon>Streptophyta</taxon>
        <taxon>Embryophyta</taxon>
        <taxon>Tracheophyta</taxon>
        <taxon>Spermatophyta</taxon>
        <taxon>Magnoliopsida</taxon>
        <taxon>eudicotyledons</taxon>
        <taxon>Gunneridae</taxon>
        <taxon>Pentapetalae</taxon>
        <taxon>asterids</taxon>
        <taxon>lamiids</taxon>
        <taxon>Lamiales</taxon>
        <taxon>Lamiaceae</taxon>
        <taxon>Nepetoideae</taxon>
        <taxon>Mentheae</taxon>
        <taxon>Salviinae</taxon>
        <taxon>Salvia</taxon>
        <taxon>Salvia subgen. Calosphace</taxon>
        <taxon>core Calosphace</taxon>
    </lineage>
</organism>
<dbReference type="Proteomes" id="UP000298416">
    <property type="component" value="Unassembled WGS sequence"/>
</dbReference>
<dbReference type="InterPro" id="IPR036869">
    <property type="entry name" value="J_dom_sf"/>
</dbReference>
<evidence type="ECO:0000313" key="3">
    <source>
        <dbReference type="Proteomes" id="UP000298416"/>
    </source>
</evidence>
<dbReference type="Pfam" id="PF00226">
    <property type="entry name" value="DnaJ"/>
    <property type="match status" value="1"/>
</dbReference>
<dbReference type="Gene3D" id="1.10.287.110">
    <property type="entry name" value="DnaJ domain"/>
    <property type="match status" value="1"/>
</dbReference>
<evidence type="ECO:0000313" key="2">
    <source>
        <dbReference type="EMBL" id="KAG6411685.1"/>
    </source>
</evidence>
<dbReference type="PANTHER" id="PTHR45432">
    <property type="entry name" value="CHAPERONE PROTEIN DNAJ 11, CHLOROPLASTIC-LIKE"/>
    <property type="match status" value="1"/>
</dbReference>
<dbReference type="SUPFAM" id="SSF46565">
    <property type="entry name" value="Chaperone J-domain"/>
    <property type="match status" value="1"/>
</dbReference>
<keyword evidence="3" id="KW-1185">Reference proteome</keyword>